<sequence>MGSPAITLTFVGSEPPPSKEDLPLASDAPEHLPRQFAAADFAKQKLGELISHTNPITGHRRIKFTYQQLNLRALLTFLTCPDAEFSGLMFVPGGLDFYDPPLGPYGLDFLRHNMYSCTQVQELLGLWGKEIARLFHEHGVQPGINETESGDKGGGQDKAVLQRIHTFKARLV</sequence>
<dbReference type="Proteomes" id="UP001446871">
    <property type="component" value="Unassembled WGS sequence"/>
</dbReference>
<organism evidence="1 2">
    <name type="scientific">Apiospora saccharicola</name>
    <dbReference type="NCBI Taxonomy" id="335842"/>
    <lineage>
        <taxon>Eukaryota</taxon>
        <taxon>Fungi</taxon>
        <taxon>Dikarya</taxon>
        <taxon>Ascomycota</taxon>
        <taxon>Pezizomycotina</taxon>
        <taxon>Sordariomycetes</taxon>
        <taxon>Xylariomycetidae</taxon>
        <taxon>Amphisphaeriales</taxon>
        <taxon>Apiosporaceae</taxon>
        <taxon>Apiospora</taxon>
    </lineage>
</organism>
<evidence type="ECO:0000313" key="2">
    <source>
        <dbReference type="Proteomes" id="UP001446871"/>
    </source>
</evidence>
<reference evidence="1 2" key="1">
    <citation type="submission" date="2023-01" db="EMBL/GenBank/DDBJ databases">
        <title>Analysis of 21 Apiospora genomes using comparative genomics revels a genus with tremendous synthesis potential of carbohydrate active enzymes and secondary metabolites.</title>
        <authorList>
            <person name="Sorensen T."/>
        </authorList>
    </citation>
    <scope>NUCLEOTIDE SEQUENCE [LARGE SCALE GENOMIC DNA]</scope>
    <source>
        <strain evidence="1 2">CBS 83171</strain>
    </source>
</reference>
<proteinExistence type="predicted"/>
<gene>
    <name evidence="1" type="ORF">PG996_004923</name>
</gene>
<accession>A0ABR1VK21</accession>
<evidence type="ECO:0000313" key="1">
    <source>
        <dbReference type="EMBL" id="KAK8071575.1"/>
    </source>
</evidence>
<protein>
    <submittedName>
        <fullName evidence="1">Uncharacterized protein</fullName>
    </submittedName>
</protein>
<dbReference type="EMBL" id="JAQQWM010000003">
    <property type="protein sequence ID" value="KAK8071575.1"/>
    <property type="molecule type" value="Genomic_DNA"/>
</dbReference>
<name>A0ABR1VK21_9PEZI</name>
<comment type="caution">
    <text evidence="1">The sequence shown here is derived from an EMBL/GenBank/DDBJ whole genome shotgun (WGS) entry which is preliminary data.</text>
</comment>
<keyword evidence="2" id="KW-1185">Reference proteome</keyword>